<reference evidence="1 2" key="1">
    <citation type="journal article" date="2019" name="Sci. Rep.">
        <title>Orb-weaving spider Araneus ventricosus genome elucidates the spidroin gene catalogue.</title>
        <authorList>
            <person name="Kono N."/>
            <person name="Nakamura H."/>
            <person name="Ohtoshi R."/>
            <person name="Moran D.A.P."/>
            <person name="Shinohara A."/>
            <person name="Yoshida Y."/>
            <person name="Fujiwara M."/>
            <person name="Mori M."/>
            <person name="Tomita M."/>
            <person name="Arakawa K."/>
        </authorList>
    </citation>
    <scope>NUCLEOTIDE SEQUENCE [LARGE SCALE GENOMIC DNA]</scope>
</reference>
<dbReference type="OrthoDB" id="6772810at2759"/>
<proteinExistence type="predicted"/>
<dbReference type="EMBL" id="BGPR01007200">
    <property type="protein sequence ID" value="GBN25075.1"/>
    <property type="molecule type" value="Genomic_DNA"/>
</dbReference>
<gene>
    <name evidence="1" type="ORF">AVEN_77988_1</name>
</gene>
<organism evidence="1 2">
    <name type="scientific">Araneus ventricosus</name>
    <name type="common">Orbweaver spider</name>
    <name type="synonym">Epeira ventricosa</name>
    <dbReference type="NCBI Taxonomy" id="182803"/>
    <lineage>
        <taxon>Eukaryota</taxon>
        <taxon>Metazoa</taxon>
        <taxon>Ecdysozoa</taxon>
        <taxon>Arthropoda</taxon>
        <taxon>Chelicerata</taxon>
        <taxon>Arachnida</taxon>
        <taxon>Araneae</taxon>
        <taxon>Araneomorphae</taxon>
        <taxon>Entelegynae</taxon>
        <taxon>Araneoidea</taxon>
        <taxon>Araneidae</taxon>
        <taxon>Araneus</taxon>
    </lineage>
</organism>
<evidence type="ECO:0000313" key="2">
    <source>
        <dbReference type="Proteomes" id="UP000499080"/>
    </source>
</evidence>
<evidence type="ECO:0008006" key="3">
    <source>
        <dbReference type="Google" id="ProtNLM"/>
    </source>
</evidence>
<dbReference type="AlphaFoldDB" id="A0A4Y2MD78"/>
<comment type="caution">
    <text evidence="1">The sequence shown here is derived from an EMBL/GenBank/DDBJ whole genome shotgun (WGS) entry which is preliminary data.</text>
</comment>
<keyword evidence="2" id="KW-1185">Reference proteome</keyword>
<dbReference type="PANTHER" id="PTHR19446">
    <property type="entry name" value="REVERSE TRANSCRIPTASES"/>
    <property type="match status" value="1"/>
</dbReference>
<accession>A0A4Y2MD78</accession>
<protein>
    <recommendedName>
        <fullName evidence="3">Reverse transcriptase domain-containing protein</fullName>
    </recommendedName>
</protein>
<name>A0A4Y2MD78_ARAVE</name>
<sequence length="198" mass="22067">MSLLSLQKTLLVVYAVVVRGNLGLILFHQSHPLLPVNAANGIYHEFSFLVLNTGNVTHSAPLDIANTLRHAFAQVSATNSHSPDFVTIENRAERTLLSFTARSTLPYNSMFELESALSQAHVTRPGPDGITYNMLRHLNATSLSNLLLLFSRIWNEQKYPLQRHEALVIPILKPAKDASNPLRYRPIALTICLCKTLD</sequence>
<evidence type="ECO:0000313" key="1">
    <source>
        <dbReference type="EMBL" id="GBN25075.1"/>
    </source>
</evidence>
<dbReference type="Proteomes" id="UP000499080">
    <property type="component" value="Unassembled WGS sequence"/>
</dbReference>